<dbReference type="Pfam" id="PF16868">
    <property type="entry name" value="NMT1_3"/>
    <property type="match status" value="1"/>
</dbReference>
<feature type="transmembrane region" description="Helical" evidence="1">
    <location>
        <begin position="323"/>
        <end position="342"/>
    </location>
</feature>
<organism evidence="2 3">
    <name type="scientific">Oceanospirillum linum</name>
    <dbReference type="NCBI Taxonomy" id="966"/>
    <lineage>
        <taxon>Bacteria</taxon>
        <taxon>Pseudomonadati</taxon>
        <taxon>Pseudomonadota</taxon>
        <taxon>Gammaproteobacteria</taxon>
        <taxon>Oceanospirillales</taxon>
        <taxon>Oceanospirillaceae</taxon>
        <taxon>Oceanospirillum</taxon>
    </lineage>
</organism>
<keyword evidence="3" id="KW-1185">Reference proteome</keyword>
<dbReference type="Gene3D" id="3.40.190.10">
    <property type="entry name" value="Periplasmic binding protein-like II"/>
    <property type="match status" value="2"/>
</dbReference>
<accession>A0A1T1HD77</accession>
<feature type="transmembrane region" description="Helical" evidence="1">
    <location>
        <begin position="9"/>
        <end position="27"/>
    </location>
</feature>
<proteinExistence type="predicted"/>
<keyword evidence="1" id="KW-1133">Transmembrane helix</keyword>
<reference evidence="2" key="1">
    <citation type="submission" date="2017-02" db="EMBL/GenBank/DDBJ databases">
        <title>Draft Genome Sequence of the Salt Water Bacterium Oceanospirillum linum ATCC 11336.</title>
        <authorList>
            <person name="Trachtenberg A.M."/>
            <person name="Carney J.G."/>
            <person name="Linnane J.D."/>
            <person name="Rheaume B.A."/>
            <person name="Pitts N.L."/>
            <person name="Mykles D.L."/>
            <person name="Maclea K.S."/>
        </authorList>
    </citation>
    <scope>NUCLEOTIDE SEQUENCE [LARGE SCALE GENOMIC DNA]</scope>
    <source>
        <strain evidence="2">ATCC 11336</strain>
    </source>
</reference>
<protein>
    <recommendedName>
        <fullName evidence="4">C4-dicarboxylate ABC transporter substrate-binding protein</fullName>
    </recommendedName>
</protein>
<evidence type="ECO:0008006" key="4">
    <source>
        <dbReference type="Google" id="ProtNLM"/>
    </source>
</evidence>
<gene>
    <name evidence="2" type="ORF">BTA35_0207075</name>
</gene>
<name>A0A1T1HD77_OCELI</name>
<sequence length="450" mass="50439">MLSYRMKNMISWFLLAIAGVLILYWGYQKSHESKMIRIATASKGGYYYQYGTLLKRYIEKKTDYTVQLLVTRGSVDNRGKLLAGEADFAIVGTNSVSLQNLYMVAPLWRDYMHLVVRKNSDISSLADMAGNSIALGKPGSGYRAQSMKVLDHFALEAEQFRSNDVYFTQLLSDASLEGAIVTTGLLNPDLRQVMASGLFRLVSLEGAEGYALNHSQLTTAKIPSGVYSTVAGPAPAESVETIVTYAVMAARPGLPEKMVQAVLDQLNSDQVRADAPVMLDINPTEDPVLRYLPLHSLSNRYYNPFVGLDNFSRLLGQIAEHKVLILEGLIIFVVVVVQLSQLRRRRIEQVRVNLAAELESVFRQTVEIERNQKDARDWRLLKQYLVEVMRLKQQAVTLVQGSELAESMLFLSTIQQCADVMRQLEWRLSAMQLSEAARQEVDAARSLVSE</sequence>
<keyword evidence="1" id="KW-0472">Membrane</keyword>
<keyword evidence="1" id="KW-0812">Transmembrane</keyword>
<dbReference type="PANTHER" id="PTHR42941">
    <property type="entry name" value="SLL1037 PROTEIN"/>
    <property type="match status" value="1"/>
</dbReference>
<evidence type="ECO:0000256" key="1">
    <source>
        <dbReference type="SAM" id="Phobius"/>
    </source>
</evidence>
<dbReference type="InterPro" id="IPR011852">
    <property type="entry name" value="TRAP_TAXI"/>
</dbReference>
<dbReference type="STRING" id="966.BTA35_0207075"/>
<evidence type="ECO:0000313" key="2">
    <source>
        <dbReference type="EMBL" id="OOV87762.1"/>
    </source>
</evidence>
<dbReference type="AlphaFoldDB" id="A0A1T1HD77"/>
<dbReference type="EMBL" id="MTSD02000002">
    <property type="protein sequence ID" value="OOV87762.1"/>
    <property type="molecule type" value="Genomic_DNA"/>
</dbReference>
<dbReference type="NCBIfam" id="TIGR02122">
    <property type="entry name" value="TRAP_TAXI"/>
    <property type="match status" value="1"/>
</dbReference>
<dbReference type="Proteomes" id="UP000190064">
    <property type="component" value="Unassembled WGS sequence"/>
</dbReference>
<comment type="caution">
    <text evidence="2">The sequence shown here is derived from an EMBL/GenBank/DDBJ whole genome shotgun (WGS) entry which is preliminary data.</text>
</comment>
<evidence type="ECO:0000313" key="3">
    <source>
        <dbReference type="Proteomes" id="UP000190064"/>
    </source>
</evidence>
<dbReference type="SUPFAM" id="SSF53850">
    <property type="entry name" value="Periplasmic binding protein-like II"/>
    <property type="match status" value="1"/>
</dbReference>
<dbReference type="RefSeq" id="WP_078319108.1">
    <property type="nucleotide sequence ID" value="NZ_FXTS01000002.1"/>
</dbReference>
<dbReference type="PANTHER" id="PTHR42941:SF1">
    <property type="entry name" value="SLL1037 PROTEIN"/>
    <property type="match status" value="1"/>
</dbReference>